<dbReference type="PANTHER" id="PTHR42715">
    <property type="entry name" value="BETA-GLUCOSIDASE"/>
    <property type="match status" value="1"/>
</dbReference>
<reference evidence="12" key="1">
    <citation type="submission" date="2022-07" db="EMBL/GenBank/DDBJ databases">
        <title>Genome Sequence of Xylaria arbuscula.</title>
        <authorList>
            <person name="Buettner E."/>
        </authorList>
    </citation>
    <scope>NUCLEOTIDE SEQUENCE</scope>
    <source>
        <strain evidence="12">VT107</strain>
    </source>
</reference>
<dbReference type="InterPro" id="IPR001764">
    <property type="entry name" value="Glyco_hydro_3_N"/>
</dbReference>
<feature type="domain" description="PA14" evidence="11">
    <location>
        <begin position="380"/>
        <end position="531"/>
    </location>
</feature>
<evidence type="ECO:0000256" key="4">
    <source>
        <dbReference type="ARBA" id="ARBA00012744"/>
    </source>
</evidence>
<keyword evidence="6" id="KW-0325">Glycoprotein</keyword>
<evidence type="ECO:0000256" key="1">
    <source>
        <dbReference type="ARBA" id="ARBA00000448"/>
    </source>
</evidence>
<dbReference type="InterPro" id="IPR050288">
    <property type="entry name" value="Cellulose_deg_GH3"/>
</dbReference>
<dbReference type="GO" id="GO:0009251">
    <property type="term" value="P:glucan catabolic process"/>
    <property type="evidence" value="ECO:0007669"/>
    <property type="project" value="TreeGrafter"/>
</dbReference>
<sequence>MWETVSIPEKGVPKIKTTDGPNGARGADFTGGTKAACFPAACCVAATFDLNAAYQIGEALAEETRTKGARCLLGPTTCIHRHPLGGRNFESFSEDPYLSGKMASQVIQGIQSKGVSATIKHFVANEQETDRMTVDETISERALREIYLRPFEIAIKEAKPWAVMTSYNSVNGEHADRNTFLLQTVLRGEWGFKGLVMSDWDGTSSIVESINAGLDLEMPGPARKRIVKDVVEAVQQGRVTESTINERARAVLQFLERLRAFEDPVIPPEQAIDKPEHRSLIRDVGARGIVLLKNKGQMLPLTPDKIQGKKIAVLGLAKTALAHGGGSASVNAHYKVSPWDALVQRVGSLATLNYSLGANTDRVTPPLKDDVTVGRLTGLDEKPGWTMLMYEPDGKEPVHIEHGQVSSSIFPIIKDEWYGKTLELVADFTPIETGSHYMGASGLGPTQVFINEELVYEQKSNCSDTMGFLFGALAEPEFRYQFTVGTSHRIRLRTIPAKQVNGLGMLNGRPGLRFGLKLASLHDYDLLSDAVSLAKDADYALVFTGHEQQWETEGLDQPSFNLPRDGSQDALVSAVASVNKNVVIVNSTGVAVAMPWLDDVSAVVQSWFPGQECGNSIVDILIGKVNPEGRLPVSFPKRLEDAPAYGNFPGEITDGQRRVNYAEGVFVGYRHYDRYGSDKLNFPFGHGLSYASFETSPMQVAKQSREEFMVTVSVTNVGSVPGVTLVQVYMGEEEPQLADPVKSLVGFKKIQLQPGEKGTVTMLLALRDCAHFDESSGRWTLTAGKYMIMLGDSASAITQTVIVDIPEQLSWPTLSQ</sequence>
<evidence type="ECO:0000313" key="12">
    <source>
        <dbReference type="EMBL" id="KAJ3576436.1"/>
    </source>
</evidence>
<keyword evidence="8" id="KW-0326">Glycosidase</keyword>
<protein>
    <recommendedName>
        <fullName evidence="4">beta-glucosidase</fullName>
        <ecNumber evidence="4">3.2.1.21</ecNumber>
    </recommendedName>
</protein>
<keyword evidence="5" id="KW-0378">Hydrolase</keyword>
<keyword evidence="9" id="KW-0624">Polysaccharide degradation</keyword>
<dbReference type="EMBL" id="JANPWZ010000477">
    <property type="protein sequence ID" value="KAJ3576436.1"/>
    <property type="molecule type" value="Genomic_DNA"/>
</dbReference>
<evidence type="ECO:0000256" key="2">
    <source>
        <dbReference type="ARBA" id="ARBA00004987"/>
    </source>
</evidence>
<dbReference type="InterPro" id="IPR026891">
    <property type="entry name" value="Fn3-like"/>
</dbReference>
<organism evidence="12 13">
    <name type="scientific">Xylaria arbuscula</name>
    <dbReference type="NCBI Taxonomy" id="114810"/>
    <lineage>
        <taxon>Eukaryota</taxon>
        <taxon>Fungi</taxon>
        <taxon>Dikarya</taxon>
        <taxon>Ascomycota</taxon>
        <taxon>Pezizomycotina</taxon>
        <taxon>Sordariomycetes</taxon>
        <taxon>Xylariomycetidae</taxon>
        <taxon>Xylariales</taxon>
        <taxon>Xylariaceae</taxon>
        <taxon>Xylaria</taxon>
    </lineage>
</organism>
<feature type="region of interest" description="Disordered" evidence="10">
    <location>
        <begin position="1"/>
        <end position="23"/>
    </location>
</feature>
<evidence type="ECO:0000313" key="13">
    <source>
        <dbReference type="Proteomes" id="UP001148614"/>
    </source>
</evidence>
<dbReference type="InterPro" id="IPR002772">
    <property type="entry name" value="Glyco_hydro_3_C"/>
</dbReference>
<dbReference type="InterPro" id="IPR037524">
    <property type="entry name" value="PA14/GLEYA"/>
</dbReference>
<dbReference type="PROSITE" id="PS51820">
    <property type="entry name" value="PA14"/>
    <property type="match status" value="1"/>
</dbReference>
<evidence type="ECO:0000259" key="11">
    <source>
        <dbReference type="PROSITE" id="PS51820"/>
    </source>
</evidence>
<dbReference type="SMART" id="SM01217">
    <property type="entry name" value="Fn3_like"/>
    <property type="match status" value="1"/>
</dbReference>
<name>A0A9W8NHQ9_9PEZI</name>
<dbReference type="InterPro" id="IPR036881">
    <property type="entry name" value="Glyco_hydro_3_C_sf"/>
</dbReference>
<dbReference type="Proteomes" id="UP001148614">
    <property type="component" value="Unassembled WGS sequence"/>
</dbReference>
<dbReference type="GO" id="GO:0008422">
    <property type="term" value="F:beta-glucosidase activity"/>
    <property type="evidence" value="ECO:0007669"/>
    <property type="project" value="UniProtKB-EC"/>
</dbReference>
<dbReference type="Gene3D" id="3.40.50.1700">
    <property type="entry name" value="Glycoside hydrolase family 3 C-terminal domain"/>
    <property type="match status" value="1"/>
</dbReference>
<dbReference type="PANTHER" id="PTHR42715:SF3">
    <property type="entry name" value="BETA-GLUCOSIDASE B-RELATED"/>
    <property type="match status" value="1"/>
</dbReference>
<dbReference type="Gene3D" id="2.60.40.10">
    <property type="entry name" value="Immunoglobulins"/>
    <property type="match status" value="1"/>
</dbReference>
<dbReference type="SUPFAM" id="SSF52279">
    <property type="entry name" value="Beta-D-glucan exohydrolase, C-terminal domain"/>
    <property type="match status" value="1"/>
</dbReference>
<dbReference type="Pfam" id="PF01915">
    <property type="entry name" value="Glyco_hydro_3_C"/>
    <property type="match status" value="1"/>
</dbReference>
<comment type="caution">
    <text evidence="12">The sequence shown here is derived from an EMBL/GenBank/DDBJ whole genome shotgun (WGS) entry which is preliminary data.</text>
</comment>
<comment type="similarity">
    <text evidence="3">Belongs to the glycosyl hydrolase 3 family.</text>
</comment>
<evidence type="ECO:0000256" key="10">
    <source>
        <dbReference type="SAM" id="MobiDB-lite"/>
    </source>
</evidence>
<dbReference type="InterPro" id="IPR017853">
    <property type="entry name" value="GH"/>
</dbReference>
<evidence type="ECO:0000256" key="5">
    <source>
        <dbReference type="ARBA" id="ARBA00022801"/>
    </source>
</evidence>
<evidence type="ECO:0000256" key="3">
    <source>
        <dbReference type="ARBA" id="ARBA00005336"/>
    </source>
</evidence>
<evidence type="ECO:0000256" key="6">
    <source>
        <dbReference type="ARBA" id="ARBA00023180"/>
    </source>
</evidence>
<dbReference type="Pfam" id="PF00933">
    <property type="entry name" value="Glyco_hydro_3"/>
    <property type="match status" value="1"/>
</dbReference>
<comment type="pathway">
    <text evidence="2">Glycan metabolism; cellulose degradation.</text>
</comment>
<keyword evidence="13" id="KW-1185">Reference proteome</keyword>
<dbReference type="PRINTS" id="PR00133">
    <property type="entry name" value="GLHYDRLASE3"/>
</dbReference>
<accession>A0A9W8NHQ9</accession>
<dbReference type="Pfam" id="PF14310">
    <property type="entry name" value="Fn3-like"/>
    <property type="match status" value="1"/>
</dbReference>
<dbReference type="EC" id="3.2.1.21" evidence="4"/>
<keyword evidence="7" id="KW-0119">Carbohydrate metabolism</keyword>
<dbReference type="Gene3D" id="3.20.20.300">
    <property type="entry name" value="Glycoside hydrolase, family 3, N-terminal domain"/>
    <property type="match status" value="1"/>
</dbReference>
<comment type="catalytic activity">
    <reaction evidence="1">
        <text>Hydrolysis of terminal, non-reducing beta-D-glucosyl residues with release of beta-D-glucose.</text>
        <dbReference type="EC" id="3.2.1.21"/>
    </reaction>
</comment>
<dbReference type="SUPFAM" id="SSF51445">
    <property type="entry name" value="(Trans)glycosidases"/>
    <property type="match status" value="1"/>
</dbReference>
<evidence type="ECO:0000256" key="7">
    <source>
        <dbReference type="ARBA" id="ARBA00023277"/>
    </source>
</evidence>
<evidence type="ECO:0000256" key="8">
    <source>
        <dbReference type="ARBA" id="ARBA00023295"/>
    </source>
</evidence>
<gene>
    <name evidence="12" type="ORF">NPX13_g3703</name>
</gene>
<dbReference type="AlphaFoldDB" id="A0A9W8NHQ9"/>
<dbReference type="InterPro" id="IPR013783">
    <property type="entry name" value="Ig-like_fold"/>
</dbReference>
<evidence type="ECO:0000256" key="9">
    <source>
        <dbReference type="ARBA" id="ARBA00023326"/>
    </source>
</evidence>
<dbReference type="InterPro" id="IPR036962">
    <property type="entry name" value="Glyco_hydro_3_N_sf"/>
</dbReference>
<proteinExistence type="inferred from homology"/>
<dbReference type="VEuPathDB" id="FungiDB:F4678DRAFT_480409"/>
<dbReference type="Gene3D" id="2.60.120.260">
    <property type="entry name" value="Galactose-binding domain-like"/>
    <property type="match status" value="1"/>
</dbReference>